<evidence type="ECO:0000313" key="4">
    <source>
        <dbReference type="Proteomes" id="UP000306918"/>
    </source>
</evidence>
<dbReference type="RefSeq" id="WP_136576101.1">
    <property type="nucleotide sequence ID" value="NZ_STFF01000001.1"/>
</dbReference>
<dbReference type="EMBL" id="STFF01000001">
    <property type="protein sequence ID" value="THU41612.1"/>
    <property type="molecule type" value="Genomic_DNA"/>
</dbReference>
<keyword evidence="2" id="KW-0812">Transmembrane</keyword>
<dbReference type="SUPFAM" id="SSF158682">
    <property type="entry name" value="TerB-like"/>
    <property type="match status" value="1"/>
</dbReference>
<name>A0A4S8I4K9_9BACT</name>
<reference evidence="3 4" key="1">
    <citation type="submission" date="2019-04" db="EMBL/GenBank/DDBJ databases">
        <title>Niastella caeni sp. nov., isolated from activated sludge.</title>
        <authorList>
            <person name="Sheng M."/>
        </authorList>
    </citation>
    <scope>NUCLEOTIDE SEQUENCE [LARGE SCALE GENOMIC DNA]</scope>
    <source>
        <strain evidence="3 4">HX-2-15</strain>
    </source>
</reference>
<comment type="caution">
    <text evidence="3">The sequence shown here is derived from an EMBL/GenBank/DDBJ whole genome shotgun (WGS) entry which is preliminary data.</text>
</comment>
<feature type="region of interest" description="Disordered" evidence="1">
    <location>
        <begin position="229"/>
        <end position="248"/>
    </location>
</feature>
<proteinExistence type="predicted"/>
<dbReference type="InterPro" id="IPR029024">
    <property type="entry name" value="TerB-like"/>
</dbReference>
<dbReference type="Proteomes" id="UP000306918">
    <property type="component" value="Unassembled WGS sequence"/>
</dbReference>
<dbReference type="OrthoDB" id="663559at2"/>
<keyword evidence="2" id="KW-1133">Transmembrane helix</keyword>
<protein>
    <submittedName>
        <fullName evidence="3">Uncharacterized protein</fullName>
    </submittedName>
</protein>
<sequence length="395" mass="44583">MSFNFYHIRTDDFSAYAGGGQREVITRDNYEAYFVMYVDDELNAAERKAVESFIQQNPDLEEELVMLQQSVLRADEHIVFENKESLLKGLNEQEQINEHNYSTFFVLYADDELTDAEKDIVEQFVFQHPEYQSAFELIQQAKLVPDSTITFPDKTYLYRTEEDDNKIVAFPWWRFTAAAIAFLVIGSLAWYISVQNANNKEVASKDASTKPSLKVVTPLQGKEQQIISPDTPETVADSAPVIPELDPDSRTNKEQLVVTDKLIQKNISDASNIQEPSYVKQVSKQQLVKDPENIDIAIKAKPVEVAVDNSNEKIVVKGGILKRTINAPLAVNTIVEETPDIEPDQSHTAVLTTQINKTPLRGFFRKVSRVVDKVTNPEDNGKGGIRIANLEIALK</sequence>
<gene>
    <name evidence="3" type="ORF">FAM09_05810</name>
</gene>
<evidence type="ECO:0000313" key="3">
    <source>
        <dbReference type="EMBL" id="THU41612.1"/>
    </source>
</evidence>
<organism evidence="3 4">
    <name type="scientific">Niastella caeni</name>
    <dbReference type="NCBI Taxonomy" id="2569763"/>
    <lineage>
        <taxon>Bacteria</taxon>
        <taxon>Pseudomonadati</taxon>
        <taxon>Bacteroidota</taxon>
        <taxon>Chitinophagia</taxon>
        <taxon>Chitinophagales</taxon>
        <taxon>Chitinophagaceae</taxon>
        <taxon>Niastella</taxon>
    </lineage>
</organism>
<feature type="transmembrane region" description="Helical" evidence="2">
    <location>
        <begin position="172"/>
        <end position="192"/>
    </location>
</feature>
<dbReference type="AlphaFoldDB" id="A0A4S8I4K9"/>
<evidence type="ECO:0000256" key="2">
    <source>
        <dbReference type="SAM" id="Phobius"/>
    </source>
</evidence>
<accession>A0A4S8I4K9</accession>
<evidence type="ECO:0000256" key="1">
    <source>
        <dbReference type="SAM" id="MobiDB-lite"/>
    </source>
</evidence>
<keyword evidence="2" id="KW-0472">Membrane</keyword>
<keyword evidence="4" id="KW-1185">Reference proteome</keyword>